<evidence type="ECO:0000256" key="3">
    <source>
        <dbReference type="ARBA" id="ARBA00022741"/>
    </source>
</evidence>
<dbReference type="PROSITE" id="PS50893">
    <property type="entry name" value="ABC_TRANSPORTER_2"/>
    <property type="match status" value="1"/>
</dbReference>
<dbReference type="PANTHER" id="PTHR24221:SF654">
    <property type="entry name" value="ATP-BINDING CASSETTE SUB-FAMILY B MEMBER 6"/>
    <property type="match status" value="1"/>
</dbReference>
<dbReference type="SUPFAM" id="SSF52540">
    <property type="entry name" value="P-loop containing nucleoside triphosphate hydrolases"/>
    <property type="match status" value="1"/>
</dbReference>
<feature type="transmembrane region" description="Helical" evidence="7">
    <location>
        <begin position="94"/>
        <end position="115"/>
    </location>
</feature>
<accession>A0A941EX30</accession>
<evidence type="ECO:0000256" key="4">
    <source>
        <dbReference type="ARBA" id="ARBA00022840"/>
    </source>
</evidence>
<gene>
    <name evidence="10" type="ORF">KDL01_19820</name>
</gene>
<dbReference type="Proteomes" id="UP000675781">
    <property type="component" value="Unassembled WGS sequence"/>
</dbReference>
<dbReference type="PANTHER" id="PTHR24221">
    <property type="entry name" value="ATP-BINDING CASSETTE SUB-FAMILY B"/>
    <property type="match status" value="1"/>
</dbReference>
<dbReference type="SUPFAM" id="SSF90123">
    <property type="entry name" value="ABC transporter transmembrane region"/>
    <property type="match status" value="1"/>
</dbReference>
<feature type="transmembrane region" description="Helical" evidence="7">
    <location>
        <begin position="57"/>
        <end position="82"/>
    </location>
</feature>
<evidence type="ECO:0000256" key="2">
    <source>
        <dbReference type="ARBA" id="ARBA00022692"/>
    </source>
</evidence>
<dbReference type="GO" id="GO:0140359">
    <property type="term" value="F:ABC-type transporter activity"/>
    <property type="evidence" value="ECO:0007669"/>
    <property type="project" value="InterPro"/>
</dbReference>
<dbReference type="PROSITE" id="PS50929">
    <property type="entry name" value="ABC_TM1F"/>
    <property type="match status" value="1"/>
</dbReference>
<dbReference type="EMBL" id="JAGSOG010000099">
    <property type="protein sequence ID" value="MBR7835534.1"/>
    <property type="molecule type" value="Genomic_DNA"/>
</dbReference>
<evidence type="ECO:0000256" key="1">
    <source>
        <dbReference type="ARBA" id="ARBA00004651"/>
    </source>
</evidence>
<dbReference type="GO" id="GO:0034040">
    <property type="term" value="F:ATPase-coupled lipid transmembrane transporter activity"/>
    <property type="evidence" value="ECO:0007669"/>
    <property type="project" value="TreeGrafter"/>
</dbReference>
<dbReference type="SMART" id="SM00382">
    <property type="entry name" value="AAA"/>
    <property type="match status" value="1"/>
</dbReference>
<dbReference type="AlphaFoldDB" id="A0A941EX30"/>
<proteinExistence type="predicted"/>
<keyword evidence="3" id="KW-0547">Nucleotide-binding</keyword>
<comment type="subcellular location">
    <subcellularLocation>
        <location evidence="1">Cell membrane</location>
        <topology evidence="1">Multi-pass membrane protein</topology>
    </subcellularLocation>
</comment>
<evidence type="ECO:0000256" key="7">
    <source>
        <dbReference type="SAM" id="Phobius"/>
    </source>
</evidence>
<dbReference type="InterPro" id="IPR039421">
    <property type="entry name" value="Type_1_exporter"/>
</dbReference>
<evidence type="ECO:0000256" key="5">
    <source>
        <dbReference type="ARBA" id="ARBA00022989"/>
    </source>
</evidence>
<feature type="transmembrane region" description="Helical" evidence="7">
    <location>
        <begin position="185"/>
        <end position="211"/>
    </location>
</feature>
<evidence type="ECO:0000256" key="6">
    <source>
        <dbReference type="ARBA" id="ARBA00023136"/>
    </source>
</evidence>
<keyword evidence="6 7" id="KW-0472">Membrane</keyword>
<evidence type="ECO:0000313" key="11">
    <source>
        <dbReference type="Proteomes" id="UP000675781"/>
    </source>
</evidence>
<reference evidence="10" key="1">
    <citation type="submission" date="2021-04" db="EMBL/GenBank/DDBJ databases">
        <title>Genome based classification of Actinospica acidithermotolerans sp. nov., an actinobacterium isolated from an Indonesian hot spring.</title>
        <authorList>
            <person name="Kusuma A.B."/>
            <person name="Putra K.E."/>
            <person name="Nafisah S."/>
            <person name="Loh J."/>
            <person name="Nouioui I."/>
            <person name="Goodfellow M."/>
        </authorList>
    </citation>
    <scope>NUCLEOTIDE SEQUENCE</scope>
    <source>
        <strain evidence="10">CSCA 57</strain>
    </source>
</reference>
<keyword evidence="11" id="KW-1185">Reference proteome</keyword>
<dbReference type="InterPro" id="IPR027417">
    <property type="entry name" value="P-loop_NTPase"/>
</dbReference>
<dbReference type="InterPro" id="IPR003593">
    <property type="entry name" value="AAA+_ATPase"/>
</dbReference>
<comment type="caution">
    <text evidence="10">The sequence shown here is derived from an EMBL/GenBank/DDBJ whole genome shotgun (WGS) entry which is preliminary data.</text>
</comment>
<evidence type="ECO:0000259" key="8">
    <source>
        <dbReference type="PROSITE" id="PS50893"/>
    </source>
</evidence>
<dbReference type="InterPro" id="IPR036640">
    <property type="entry name" value="ABC1_TM_sf"/>
</dbReference>
<dbReference type="InterPro" id="IPR011527">
    <property type="entry name" value="ABC1_TM_dom"/>
</dbReference>
<dbReference type="Gene3D" id="3.40.50.300">
    <property type="entry name" value="P-loop containing nucleotide triphosphate hydrolases"/>
    <property type="match status" value="1"/>
</dbReference>
<evidence type="ECO:0000259" key="9">
    <source>
        <dbReference type="PROSITE" id="PS50929"/>
    </source>
</evidence>
<feature type="transmembrane region" description="Helical" evidence="7">
    <location>
        <begin position="280"/>
        <end position="304"/>
    </location>
</feature>
<keyword evidence="2 7" id="KW-0812">Transmembrane</keyword>
<protein>
    <submittedName>
        <fullName evidence="10">ABC transporter ATP-binding protein</fullName>
    </submittedName>
</protein>
<feature type="transmembrane region" description="Helical" evidence="7">
    <location>
        <begin position="158"/>
        <end position="179"/>
    </location>
</feature>
<organism evidence="10 11">
    <name type="scientific">Actinospica durhamensis</name>
    <dbReference type="NCBI Taxonomy" id="1508375"/>
    <lineage>
        <taxon>Bacteria</taxon>
        <taxon>Bacillati</taxon>
        <taxon>Actinomycetota</taxon>
        <taxon>Actinomycetes</taxon>
        <taxon>Catenulisporales</taxon>
        <taxon>Actinospicaceae</taxon>
        <taxon>Actinospica</taxon>
    </lineage>
</organism>
<dbReference type="Pfam" id="PF00005">
    <property type="entry name" value="ABC_tran"/>
    <property type="match status" value="1"/>
</dbReference>
<dbReference type="RefSeq" id="WP_212530027.1">
    <property type="nucleotide sequence ID" value="NZ_JAGSOG010000099.1"/>
</dbReference>
<dbReference type="InterPro" id="IPR003439">
    <property type="entry name" value="ABC_transporter-like_ATP-bd"/>
</dbReference>
<sequence>MGRLTDSDPDDTAAAAPAENNTAEALDPAAEPHHSARRHLALGRELLRISVRRVPGLTLALLLTQTAAVAVVAVTALCLRAAVNASAQGRAGTAVAAALGAAVAYAVTAVTADLGGNIKGLIIDKVSLLDLSASVHRDIASLDGIEHLESGDFLDRTVIVAGSTWSIVNGFWAAVMAVFGAAQLAVALLLLGTVSPWLLALLGFAAAPLWFDQRGQRAVSRAETDTAESYRLQQHLFDLATQAGTGKEVRVAGAGEQLASRQAAAWDHAVRARTRAQVTASLWTVTGWFVFSLGFTAGLAAVIYRVAHGHGSAGDIVLAITVAVTLLQSVQTTVSGTTTATAARRVVEPYLWLRDYIEAERVRAEGSTGPAPAALTRGIALEGLTFRYPGADRPALDDVSILLPAGSVVAVVGEYGSGKTTLVKLLTKLYRPESGVIRVDGTPLAALDTVGWRAATSVAFQDFGRYRTRLAETVGLGDVPYIDDRARTAAALTAADADTFVARLPEGQETQLGRALGGVDLSEGQWQKTALARASMRPGPLLFVLDEPTASLDAPSEQEIFLHYMARARELAERAGAVTVIVSHRFSTVAGADLILVLDKGKLVEHGPHAELLAAGGRYADLYGLQAAAYAS</sequence>
<dbReference type="GO" id="GO:0005886">
    <property type="term" value="C:plasma membrane"/>
    <property type="evidence" value="ECO:0007669"/>
    <property type="project" value="UniProtKB-SubCell"/>
</dbReference>
<dbReference type="GO" id="GO:0016887">
    <property type="term" value="F:ATP hydrolysis activity"/>
    <property type="evidence" value="ECO:0007669"/>
    <property type="project" value="InterPro"/>
</dbReference>
<evidence type="ECO:0000313" key="10">
    <source>
        <dbReference type="EMBL" id="MBR7835534.1"/>
    </source>
</evidence>
<name>A0A941EX30_9ACTN</name>
<keyword evidence="5 7" id="KW-1133">Transmembrane helix</keyword>
<keyword evidence="4 10" id="KW-0067">ATP-binding</keyword>
<dbReference type="CDD" id="cd03228">
    <property type="entry name" value="ABCC_MRP_Like"/>
    <property type="match status" value="1"/>
</dbReference>
<dbReference type="Gene3D" id="1.20.1560.10">
    <property type="entry name" value="ABC transporter type 1, transmembrane domain"/>
    <property type="match status" value="1"/>
</dbReference>
<feature type="domain" description="ABC transmembrane type-1" evidence="9">
    <location>
        <begin position="247"/>
        <end position="342"/>
    </location>
</feature>
<feature type="domain" description="ABC transporter" evidence="8">
    <location>
        <begin position="379"/>
        <end position="625"/>
    </location>
</feature>
<dbReference type="GO" id="GO:0005524">
    <property type="term" value="F:ATP binding"/>
    <property type="evidence" value="ECO:0007669"/>
    <property type="project" value="UniProtKB-KW"/>
</dbReference>